<feature type="chain" id="PRO_5004215639" description="DUF11 domain-containing protein" evidence="1">
    <location>
        <begin position="19"/>
        <end position="512"/>
    </location>
</feature>
<gene>
    <name evidence="3" type="ordered locus">HCH_01187</name>
</gene>
<dbReference type="EMBL" id="CP000155">
    <property type="protein sequence ID" value="ABC28062.1"/>
    <property type="molecule type" value="Genomic_DNA"/>
</dbReference>
<organism evidence="3 4">
    <name type="scientific">Hahella chejuensis (strain KCTC 2396)</name>
    <dbReference type="NCBI Taxonomy" id="349521"/>
    <lineage>
        <taxon>Bacteria</taxon>
        <taxon>Pseudomonadati</taxon>
        <taxon>Pseudomonadota</taxon>
        <taxon>Gammaproteobacteria</taxon>
        <taxon>Oceanospirillales</taxon>
        <taxon>Hahellaceae</taxon>
        <taxon>Hahella</taxon>
    </lineage>
</organism>
<dbReference type="InterPro" id="IPR001434">
    <property type="entry name" value="OmcB-like_DUF11"/>
</dbReference>
<evidence type="ECO:0000313" key="3">
    <source>
        <dbReference type="EMBL" id="ABC28062.1"/>
    </source>
</evidence>
<dbReference type="HOGENOM" id="CLU_531855_0_0_6"/>
<dbReference type="RefSeq" id="WP_011395135.1">
    <property type="nucleotide sequence ID" value="NC_007645.1"/>
</dbReference>
<dbReference type="Proteomes" id="UP000000238">
    <property type="component" value="Chromosome"/>
</dbReference>
<evidence type="ECO:0000313" key="4">
    <source>
        <dbReference type="Proteomes" id="UP000000238"/>
    </source>
</evidence>
<sequence>MKKLIAAGLLSCPALGFALEISAPIVGNATFSDNDVDGRFESIYSTSYLYVHWRNVNYLNQRYARRAVIEIDLSEFPDDRRLEQAWFEFDLTGYSNKPNVAFWGYSGDGVVDLSDAERGEALIATQAIDGTGDWRVDLSQYARKLKAEGKRYLGVNIRSTNEGKRETTYDDEITFPGYQSNSDVFKGVRFLMSDEPGAPYTPDNVLFQHHFEWGMPSQDEGFQFRSSNRGGRMNVVNGRLRMDQTNYFSTPTSNEMDWTVDLSNASQVRLSFYQAETSDEAAMLPESFAGSAEGDGVSISNNGVDWYPVVNADRLDLGAAGGRVEVDLDAQVERIRATLDSTFEYGPDFKIRFQQFGVSKFGYDGRDWGDLLLTGRHVGDATDLEAAFAAPVETVVNADTEVKFNITNLGSYKAVGARAKLTLPVSARTLSTPAGCERAGDLITCFAGELEPGAEKEFVLSFKPSQEGRLPMSLTVGAATNDPVEQNNVSNHDIPVLAGPALVPADIQLNPN</sequence>
<keyword evidence="4" id="KW-1185">Reference proteome</keyword>
<protein>
    <recommendedName>
        <fullName evidence="2">DUF11 domain-containing protein</fullName>
    </recommendedName>
</protein>
<dbReference type="AlphaFoldDB" id="Q2SMR2"/>
<name>Q2SMR2_HAHCH</name>
<evidence type="ECO:0000256" key="1">
    <source>
        <dbReference type="SAM" id="SignalP"/>
    </source>
</evidence>
<proteinExistence type="predicted"/>
<feature type="domain" description="DUF11" evidence="2">
    <location>
        <begin position="394"/>
        <end position="492"/>
    </location>
</feature>
<dbReference type="STRING" id="349521.HCH_01187"/>
<dbReference type="InterPro" id="IPR013783">
    <property type="entry name" value="Ig-like_fold"/>
</dbReference>
<accession>Q2SMR2</accession>
<keyword evidence="1" id="KW-0732">Signal</keyword>
<evidence type="ECO:0000259" key="2">
    <source>
        <dbReference type="Pfam" id="PF01345"/>
    </source>
</evidence>
<dbReference type="OrthoDB" id="289541at2"/>
<feature type="signal peptide" evidence="1">
    <location>
        <begin position="1"/>
        <end position="18"/>
    </location>
</feature>
<dbReference type="Gene3D" id="2.60.40.10">
    <property type="entry name" value="Immunoglobulins"/>
    <property type="match status" value="1"/>
</dbReference>
<dbReference type="KEGG" id="hch:HCH_01187"/>
<reference evidence="3 4" key="1">
    <citation type="journal article" date="2005" name="Nucleic Acids Res.">
        <title>Genomic blueprint of Hahella chejuensis, a marine microbe producing an algicidal agent.</title>
        <authorList>
            <person name="Jeong H."/>
            <person name="Yim J.H."/>
            <person name="Lee C."/>
            <person name="Choi S.-H."/>
            <person name="Park Y.K."/>
            <person name="Yoon S.H."/>
            <person name="Hur C.-G."/>
            <person name="Kang H.-Y."/>
            <person name="Kim D."/>
            <person name="Lee H.H."/>
            <person name="Park K.H."/>
            <person name="Park S.-H."/>
            <person name="Park H.-S."/>
            <person name="Lee H.K."/>
            <person name="Oh T.K."/>
            <person name="Kim J.F."/>
        </authorList>
    </citation>
    <scope>NUCLEOTIDE SEQUENCE [LARGE SCALE GENOMIC DNA]</scope>
    <source>
        <strain evidence="3 4">KCTC 2396</strain>
    </source>
</reference>
<dbReference type="Pfam" id="PF01345">
    <property type="entry name" value="DUF11"/>
    <property type="match status" value="1"/>
</dbReference>